<sequence>MGKRLNAFNTRKYILGHWDSEEIMIRAEKTERRLTVAHLVGLILLLLIVAACTQSPSHNIPPGLGAPSIQPDNTVVRIEGGTIEGTVSRKVLSFKGVPFAAPPTGPYRWRAPQPVIPWTGVRKAAMFGHDCMQAIETSAATTPNSSPSEDCLVLNVWRPAHQEPGERLPVLVWIHGGAYVNGGTSTPLYDGSAFARQGLIVVSINYRLGRFGFFAHPALISANEGPIGNFGYMDQIAALRWVQRNIAAFAGDSHQVTLIGESAGGDSVMHLLTSPQTTGLFQRAIVMSGHGRMHALGGYTLSGGTPQKPSADQIGVNFAKSLGIIDTGPRALSALRDLPADKICGDLSTSWLLRSTLGPPTYAKGAIVDGSIVITSPEEMLRRKKANKVPLMIGTTSQDLSPAVPPSAKDPLAYFGLNTKQARALYKADGLLMPNDMYAAAGADMTMHEPARFVAHQMTQAGMPVWLYRFSYVADSLRPKIRGAAHASELPFVFGTLLARYGEAVTERDRRTESSVNAYFANFAKHGDPNGAGLPTWPTFDPGRSDLMMFTMDNGPVIIPDPLKERLDLVEQAAKAWR</sequence>
<feature type="domain" description="Carboxylesterase type B" evidence="2">
    <location>
        <begin position="73"/>
        <end position="405"/>
    </location>
</feature>
<evidence type="ECO:0000313" key="4">
    <source>
        <dbReference type="Proteomes" id="UP000248168"/>
    </source>
</evidence>
<protein>
    <submittedName>
        <fullName evidence="3">Carboxylesterase</fullName>
    </submittedName>
</protein>
<gene>
    <name evidence="3" type="ORF">NITLEN_10030</name>
</gene>
<reference evidence="4" key="1">
    <citation type="submission" date="2018-04" db="EMBL/GenBank/DDBJ databases">
        <authorList>
            <person name="Lucker S."/>
            <person name="Sakoula D."/>
        </authorList>
    </citation>
    <scope>NUCLEOTIDE SEQUENCE [LARGE SCALE GENOMIC DNA]</scope>
</reference>
<evidence type="ECO:0000313" key="3">
    <source>
        <dbReference type="EMBL" id="SPP62944.1"/>
    </source>
</evidence>
<dbReference type="SUPFAM" id="SSF53474">
    <property type="entry name" value="alpha/beta-Hydrolases"/>
    <property type="match status" value="1"/>
</dbReference>
<accession>A0A330KZX8</accession>
<keyword evidence="4" id="KW-1185">Reference proteome</keyword>
<evidence type="ECO:0000259" key="2">
    <source>
        <dbReference type="Pfam" id="PF00135"/>
    </source>
</evidence>
<keyword evidence="1" id="KW-1133">Transmembrane helix</keyword>
<feature type="domain" description="Carboxylesterase type B" evidence="2">
    <location>
        <begin position="440"/>
        <end position="551"/>
    </location>
</feature>
<organism evidence="3 4">
    <name type="scientific">Nitrospira lenta</name>
    <dbReference type="NCBI Taxonomy" id="1436998"/>
    <lineage>
        <taxon>Bacteria</taxon>
        <taxon>Pseudomonadati</taxon>
        <taxon>Nitrospirota</taxon>
        <taxon>Nitrospiria</taxon>
        <taxon>Nitrospirales</taxon>
        <taxon>Nitrospiraceae</taxon>
        <taxon>Nitrospira</taxon>
    </lineage>
</organism>
<dbReference type="InterPro" id="IPR002018">
    <property type="entry name" value="CarbesteraseB"/>
</dbReference>
<dbReference type="PANTHER" id="PTHR11559">
    <property type="entry name" value="CARBOXYLESTERASE"/>
    <property type="match status" value="1"/>
</dbReference>
<dbReference type="AlphaFoldDB" id="A0A330KZX8"/>
<dbReference type="InterPro" id="IPR050309">
    <property type="entry name" value="Type-B_Carboxylest/Lipase"/>
</dbReference>
<keyword evidence="1" id="KW-0472">Membrane</keyword>
<dbReference type="Gene3D" id="3.40.50.1820">
    <property type="entry name" value="alpha/beta hydrolase"/>
    <property type="match status" value="1"/>
</dbReference>
<evidence type="ECO:0000256" key="1">
    <source>
        <dbReference type="SAM" id="Phobius"/>
    </source>
</evidence>
<keyword evidence="1" id="KW-0812">Transmembrane</keyword>
<name>A0A330KZX8_9BACT</name>
<dbReference type="InParanoid" id="A0A330KZX8"/>
<dbReference type="Pfam" id="PF00135">
    <property type="entry name" value="COesterase"/>
    <property type="match status" value="2"/>
</dbReference>
<feature type="transmembrane region" description="Helical" evidence="1">
    <location>
        <begin position="34"/>
        <end position="51"/>
    </location>
</feature>
<dbReference type="Proteomes" id="UP000248168">
    <property type="component" value="Unassembled WGS sequence"/>
</dbReference>
<proteinExistence type="predicted"/>
<dbReference type="InterPro" id="IPR029058">
    <property type="entry name" value="AB_hydrolase_fold"/>
</dbReference>
<dbReference type="EMBL" id="OUNR01000001">
    <property type="protein sequence ID" value="SPP62944.1"/>
    <property type="molecule type" value="Genomic_DNA"/>
</dbReference>